<dbReference type="EMBL" id="CP141059">
    <property type="protein sequence ID" value="WQQ26751.1"/>
    <property type="molecule type" value="Genomic_DNA"/>
</dbReference>
<keyword evidence="1" id="KW-0732">Signal</keyword>
<keyword evidence="3" id="KW-1185">Reference proteome</keyword>
<evidence type="ECO:0000256" key="1">
    <source>
        <dbReference type="SAM" id="SignalP"/>
    </source>
</evidence>
<evidence type="ECO:0000313" key="2">
    <source>
        <dbReference type="EMBL" id="WQQ26751.1"/>
    </source>
</evidence>
<feature type="signal peptide" evidence="1">
    <location>
        <begin position="1"/>
        <end position="23"/>
    </location>
</feature>
<evidence type="ECO:0008006" key="4">
    <source>
        <dbReference type="Google" id="ProtNLM"/>
    </source>
</evidence>
<dbReference type="RefSeq" id="WP_322937557.1">
    <property type="nucleotide sequence ID" value="NZ_CP141059.1"/>
</dbReference>
<accession>A0ABZ0ZS65</accession>
<organism evidence="2 3">
    <name type="scientific">Nocardioides bizhenqiangii</name>
    <dbReference type="NCBI Taxonomy" id="3095076"/>
    <lineage>
        <taxon>Bacteria</taxon>
        <taxon>Bacillati</taxon>
        <taxon>Actinomycetota</taxon>
        <taxon>Actinomycetes</taxon>
        <taxon>Propionibacteriales</taxon>
        <taxon>Nocardioidaceae</taxon>
        <taxon>Nocardioides</taxon>
    </lineage>
</organism>
<protein>
    <recommendedName>
        <fullName evidence="4">Secreted protein</fullName>
    </recommendedName>
</protein>
<reference evidence="3" key="1">
    <citation type="submission" date="2023-12" db="EMBL/GenBank/DDBJ databases">
        <title>Novel species in genus Nocardioides.</title>
        <authorList>
            <person name="Zhou H."/>
        </authorList>
    </citation>
    <scope>NUCLEOTIDE SEQUENCE [LARGE SCALE GENOMIC DNA]</scope>
    <source>
        <strain evidence="3">HM61</strain>
    </source>
</reference>
<feature type="chain" id="PRO_5047431711" description="Secreted protein" evidence="1">
    <location>
        <begin position="24"/>
        <end position="188"/>
    </location>
</feature>
<proteinExistence type="predicted"/>
<evidence type="ECO:0000313" key="3">
    <source>
        <dbReference type="Proteomes" id="UP001327225"/>
    </source>
</evidence>
<dbReference type="Proteomes" id="UP001327225">
    <property type="component" value="Chromosome"/>
</dbReference>
<gene>
    <name evidence="2" type="ORF">SHK19_00625</name>
</gene>
<sequence>MRPLTALLAALLTAVLTAAPADAGRQTTTDAARDVYRVPASGTPALAPANRNHDIVRAGTVHRGRTSTLWLKVRSLPRTGYVATWDVKTPNHRWALHHDRRAGTVYTSLFLFHGPEVLDCSGLRGKALPRQERVVVTVPRACIGRPRWIRFGASMGRETEQVHFIDDARIDAGFRSDRCRLGPRVRHN</sequence>
<name>A0ABZ0ZS65_9ACTN</name>